<feature type="region of interest" description="Disordered" evidence="4">
    <location>
        <begin position="1"/>
        <end position="23"/>
    </location>
</feature>
<evidence type="ECO:0000313" key="8">
    <source>
        <dbReference type="Proteomes" id="UP000298218"/>
    </source>
</evidence>
<reference evidence="7 8" key="1">
    <citation type="submission" date="2019-03" db="EMBL/GenBank/DDBJ databases">
        <title>Genomics of glacier-inhabiting Cryobacterium strains.</title>
        <authorList>
            <person name="Liu Q."/>
            <person name="Xin Y.-H."/>
        </authorList>
    </citation>
    <scope>NUCLEOTIDE SEQUENCE [LARGE SCALE GENOMIC DNA]</scope>
    <source>
        <strain evidence="7 8">CGMCC 1.4292</strain>
    </source>
</reference>
<dbReference type="Pfam" id="PF09339">
    <property type="entry name" value="HTH_IclR"/>
    <property type="match status" value="1"/>
</dbReference>
<protein>
    <submittedName>
        <fullName evidence="7">IclR family transcriptional regulator</fullName>
    </submittedName>
</protein>
<organism evidence="7 8">
    <name type="scientific">Cryobacterium psychrophilum</name>
    <dbReference type="NCBI Taxonomy" id="41988"/>
    <lineage>
        <taxon>Bacteria</taxon>
        <taxon>Bacillati</taxon>
        <taxon>Actinomycetota</taxon>
        <taxon>Actinomycetes</taxon>
        <taxon>Micrococcales</taxon>
        <taxon>Microbacteriaceae</taxon>
        <taxon>Cryobacterium</taxon>
    </lineage>
</organism>
<dbReference type="GO" id="GO:0003677">
    <property type="term" value="F:DNA binding"/>
    <property type="evidence" value="ECO:0007669"/>
    <property type="project" value="UniProtKB-KW"/>
</dbReference>
<dbReference type="InterPro" id="IPR005471">
    <property type="entry name" value="Tscrpt_reg_IclR_N"/>
</dbReference>
<dbReference type="InterPro" id="IPR050707">
    <property type="entry name" value="HTH_MetabolicPath_Reg"/>
</dbReference>
<dbReference type="CDD" id="cd00090">
    <property type="entry name" value="HTH_ARSR"/>
    <property type="match status" value="1"/>
</dbReference>
<keyword evidence="8" id="KW-1185">Reference proteome</keyword>
<feature type="domain" description="IclR-ED" evidence="6">
    <location>
        <begin position="89"/>
        <end position="273"/>
    </location>
</feature>
<sequence>MEASAARPTVPASDARGIRSPAHPKVPAADSALRILSHLATLRGPVAASAIATALNLPRSTVYQLLAVLAERGFVVHLPEERRYGLGVAAFELSSGFSRQQPLSRLGRPLVAQLVDRLGESAHLVVLHGRDVIYLVEERAPRRPSLVSDVGVRLPSHLTASGRAMLAALPAAQLRALFPNAAAFSTRDGQGPRTAGELRRLLDQVRTRGFAQEDGEITPGIASVAVVVRDHAGWPAAAIAVTFSRNDVAEAEWPALAAQLAGTATELSRRIRGRVA</sequence>
<gene>
    <name evidence="7" type="ORF">E3T53_15760</name>
</gene>
<evidence type="ECO:0000256" key="4">
    <source>
        <dbReference type="SAM" id="MobiDB-lite"/>
    </source>
</evidence>
<evidence type="ECO:0000256" key="2">
    <source>
        <dbReference type="ARBA" id="ARBA00023125"/>
    </source>
</evidence>
<dbReference type="OrthoDB" id="3734039at2"/>
<dbReference type="SUPFAM" id="SSF46785">
    <property type="entry name" value="Winged helix' DNA-binding domain"/>
    <property type="match status" value="1"/>
</dbReference>
<dbReference type="EMBL" id="SOHQ01000043">
    <property type="protein sequence ID" value="TFD75567.1"/>
    <property type="molecule type" value="Genomic_DNA"/>
</dbReference>
<dbReference type="PANTHER" id="PTHR30136">
    <property type="entry name" value="HELIX-TURN-HELIX TRANSCRIPTIONAL REGULATOR, ICLR FAMILY"/>
    <property type="match status" value="1"/>
</dbReference>
<dbReference type="PANTHER" id="PTHR30136:SF35">
    <property type="entry name" value="HTH-TYPE TRANSCRIPTIONAL REGULATOR RV1719"/>
    <property type="match status" value="1"/>
</dbReference>
<comment type="caution">
    <text evidence="7">The sequence shown here is derived from an EMBL/GenBank/DDBJ whole genome shotgun (WGS) entry which is preliminary data.</text>
</comment>
<keyword evidence="1" id="KW-0805">Transcription regulation</keyword>
<feature type="domain" description="HTH iclR-type" evidence="5">
    <location>
        <begin position="26"/>
        <end position="88"/>
    </location>
</feature>
<dbReference type="PROSITE" id="PS51077">
    <property type="entry name" value="HTH_ICLR"/>
    <property type="match status" value="1"/>
</dbReference>
<dbReference type="InterPro" id="IPR029016">
    <property type="entry name" value="GAF-like_dom_sf"/>
</dbReference>
<evidence type="ECO:0000313" key="7">
    <source>
        <dbReference type="EMBL" id="TFD75567.1"/>
    </source>
</evidence>
<dbReference type="Proteomes" id="UP000298218">
    <property type="component" value="Unassembled WGS sequence"/>
</dbReference>
<accession>A0A4Y8KIV9</accession>
<proteinExistence type="predicted"/>
<dbReference type="InterPro" id="IPR014757">
    <property type="entry name" value="Tscrpt_reg_IclR_C"/>
</dbReference>
<name>A0A4Y8KIV9_9MICO</name>
<dbReference type="InterPro" id="IPR011991">
    <property type="entry name" value="ArsR-like_HTH"/>
</dbReference>
<dbReference type="SUPFAM" id="SSF55781">
    <property type="entry name" value="GAF domain-like"/>
    <property type="match status" value="1"/>
</dbReference>
<dbReference type="RefSeq" id="WP_134175300.1">
    <property type="nucleotide sequence ID" value="NZ_SODI01000001.1"/>
</dbReference>
<dbReference type="AlphaFoldDB" id="A0A4Y8KIV9"/>
<keyword evidence="3" id="KW-0804">Transcription</keyword>
<evidence type="ECO:0000259" key="5">
    <source>
        <dbReference type="PROSITE" id="PS51077"/>
    </source>
</evidence>
<evidence type="ECO:0000256" key="1">
    <source>
        <dbReference type="ARBA" id="ARBA00023015"/>
    </source>
</evidence>
<dbReference type="InterPro" id="IPR036390">
    <property type="entry name" value="WH_DNA-bd_sf"/>
</dbReference>
<dbReference type="SMART" id="SM00346">
    <property type="entry name" value="HTH_ICLR"/>
    <property type="match status" value="1"/>
</dbReference>
<evidence type="ECO:0000259" key="6">
    <source>
        <dbReference type="PROSITE" id="PS51078"/>
    </source>
</evidence>
<dbReference type="Gene3D" id="1.10.10.10">
    <property type="entry name" value="Winged helix-like DNA-binding domain superfamily/Winged helix DNA-binding domain"/>
    <property type="match status" value="1"/>
</dbReference>
<keyword evidence="2" id="KW-0238">DNA-binding</keyword>
<dbReference type="Gene3D" id="3.30.450.40">
    <property type="match status" value="1"/>
</dbReference>
<dbReference type="GO" id="GO:0003700">
    <property type="term" value="F:DNA-binding transcription factor activity"/>
    <property type="evidence" value="ECO:0007669"/>
    <property type="project" value="TreeGrafter"/>
</dbReference>
<dbReference type="PROSITE" id="PS51078">
    <property type="entry name" value="ICLR_ED"/>
    <property type="match status" value="1"/>
</dbReference>
<dbReference type="GO" id="GO:0045892">
    <property type="term" value="P:negative regulation of DNA-templated transcription"/>
    <property type="evidence" value="ECO:0007669"/>
    <property type="project" value="TreeGrafter"/>
</dbReference>
<evidence type="ECO:0000256" key="3">
    <source>
        <dbReference type="ARBA" id="ARBA00023163"/>
    </source>
</evidence>
<dbReference type="InterPro" id="IPR036388">
    <property type="entry name" value="WH-like_DNA-bd_sf"/>
</dbReference>
<dbReference type="Pfam" id="PF01614">
    <property type="entry name" value="IclR_C"/>
    <property type="match status" value="1"/>
</dbReference>